<dbReference type="OrthoDB" id="8479357at2"/>
<dbReference type="GO" id="GO:0003700">
    <property type="term" value="F:DNA-binding transcription factor activity"/>
    <property type="evidence" value="ECO:0007669"/>
    <property type="project" value="InterPro"/>
</dbReference>
<keyword evidence="7" id="KW-1185">Reference proteome</keyword>
<dbReference type="PANTHER" id="PTHR30419:SF8">
    <property type="entry name" value="NITROGEN ASSIMILATION TRANSCRIPTIONAL ACTIVATOR-RELATED"/>
    <property type="match status" value="1"/>
</dbReference>
<evidence type="ECO:0000256" key="4">
    <source>
        <dbReference type="ARBA" id="ARBA00023163"/>
    </source>
</evidence>
<dbReference type="EMBL" id="FXZK01000003">
    <property type="protein sequence ID" value="SMY08038.1"/>
    <property type="molecule type" value="Genomic_DNA"/>
</dbReference>
<dbReference type="AlphaFoldDB" id="A0A238LEK1"/>
<protein>
    <submittedName>
        <fullName evidence="6">HTH-type transcriptional regulator CynR</fullName>
    </submittedName>
</protein>
<reference evidence="6 7" key="1">
    <citation type="submission" date="2017-05" db="EMBL/GenBank/DDBJ databases">
        <authorList>
            <person name="Song R."/>
            <person name="Chenine A.L."/>
            <person name="Ruprecht R.M."/>
        </authorList>
    </citation>
    <scope>NUCLEOTIDE SEQUENCE [LARGE SCALE GENOMIC DNA]</scope>
    <source>
        <strain evidence="6 7">CECT 8899</strain>
    </source>
</reference>
<sequence length="316" mass="34397">MPIPRISIRALRAFIAVYEEQSFSKAAARENATQSGMSTQVKNLELKLGTPLLLRDRKEYTLTPAGQLVYRDGQAILKALMATEAAVTDMQSEVAGLVRVGLIPSLTRSVLIPALDAFKAEFAKVELSMLEEYSGSLMRRVLDGDLDFAVVPSGDIPAGLTAKFVARDREMIMGRPGALPEWPHLGPAPLSALSGARLIVPSRQNVRRKRIEGLLSAHGVHVAELMEMDGMLGTIELVGKTDWLAILPSALCYADKDGVSRKLNVLTDPPMSFDYVIVEKTESPLPNAARLLAEHLTRHTNLILEDWADLGHAAIG</sequence>
<dbReference type="SUPFAM" id="SSF53850">
    <property type="entry name" value="Periplasmic binding protein-like II"/>
    <property type="match status" value="1"/>
</dbReference>
<feature type="domain" description="HTH lysR-type" evidence="5">
    <location>
        <begin position="6"/>
        <end position="63"/>
    </location>
</feature>
<dbReference type="CDD" id="cd05466">
    <property type="entry name" value="PBP2_LTTR_substrate"/>
    <property type="match status" value="1"/>
</dbReference>
<dbReference type="InterPro" id="IPR000847">
    <property type="entry name" value="LysR_HTH_N"/>
</dbReference>
<dbReference type="InterPro" id="IPR005119">
    <property type="entry name" value="LysR_subst-bd"/>
</dbReference>
<keyword evidence="3" id="KW-0238">DNA-binding</keyword>
<dbReference type="Pfam" id="PF00126">
    <property type="entry name" value="HTH_1"/>
    <property type="match status" value="1"/>
</dbReference>
<organism evidence="6 7">
    <name type="scientific">Flavimaricola marinus</name>
    <dbReference type="NCBI Taxonomy" id="1819565"/>
    <lineage>
        <taxon>Bacteria</taxon>
        <taxon>Pseudomonadati</taxon>
        <taxon>Pseudomonadota</taxon>
        <taxon>Alphaproteobacteria</taxon>
        <taxon>Rhodobacterales</taxon>
        <taxon>Paracoccaceae</taxon>
        <taxon>Flavimaricola</taxon>
    </lineage>
</organism>
<dbReference type="GO" id="GO:0003677">
    <property type="term" value="F:DNA binding"/>
    <property type="evidence" value="ECO:0007669"/>
    <property type="project" value="UniProtKB-KW"/>
</dbReference>
<dbReference type="Gene3D" id="3.40.190.290">
    <property type="match status" value="1"/>
</dbReference>
<evidence type="ECO:0000256" key="2">
    <source>
        <dbReference type="ARBA" id="ARBA00023015"/>
    </source>
</evidence>
<name>A0A238LEK1_9RHOB</name>
<dbReference type="InterPro" id="IPR036388">
    <property type="entry name" value="WH-like_DNA-bd_sf"/>
</dbReference>
<dbReference type="GO" id="GO:0005829">
    <property type="term" value="C:cytosol"/>
    <property type="evidence" value="ECO:0007669"/>
    <property type="project" value="TreeGrafter"/>
</dbReference>
<dbReference type="SUPFAM" id="SSF46785">
    <property type="entry name" value="Winged helix' DNA-binding domain"/>
    <property type="match status" value="1"/>
</dbReference>
<keyword evidence="4" id="KW-0804">Transcription</keyword>
<gene>
    <name evidence="6" type="primary">cynR_1</name>
    <name evidence="6" type="ORF">LOM8899_02185</name>
</gene>
<accession>A0A238LEK1</accession>
<dbReference type="Gene3D" id="1.10.10.10">
    <property type="entry name" value="Winged helix-like DNA-binding domain superfamily/Winged helix DNA-binding domain"/>
    <property type="match status" value="1"/>
</dbReference>
<evidence type="ECO:0000259" key="5">
    <source>
        <dbReference type="PROSITE" id="PS50931"/>
    </source>
</evidence>
<comment type="similarity">
    <text evidence="1">Belongs to the LysR transcriptional regulatory family.</text>
</comment>
<dbReference type="PROSITE" id="PS50931">
    <property type="entry name" value="HTH_LYSR"/>
    <property type="match status" value="1"/>
</dbReference>
<keyword evidence="2" id="KW-0805">Transcription regulation</keyword>
<proteinExistence type="inferred from homology"/>
<dbReference type="FunFam" id="1.10.10.10:FF:000001">
    <property type="entry name" value="LysR family transcriptional regulator"/>
    <property type="match status" value="1"/>
</dbReference>
<dbReference type="InterPro" id="IPR036390">
    <property type="entry name" value="WH_DNA-bd_sf"/>
</dbReference>
<evidence type="ECO:0000256" key="1">
    <source>
        <dbReference type="ARBA" id="ARBA00009437"/>
    </source>
</evidence>
<dbReference type="RefSeq" id="WP_093992213.1">
    <property type="nucleotide sequence ID" value="NZ_FXZK01000003.1"/>
</dbReference>
<dbReference type="Pfam" id="PF03466">
    <property type="entry name" value="LysR_substrate"/>
    <property type="match status" value="1"/>
</dbReference>
<dbReference type="PANTHER" id="PTHR30419">
    <property type="entry name" value="HTH-TYPE TRANSCRIPTIONAL REGULATOR YBHD"/>
    <property type="match status" value="1"/>
</dbReference>
<evidence type="ECO:0000313" key="6">
    <source>
        <dbReference type="EMBL" id="SMY08038.1"/>
    </source>
</evidence>
<dbReference type="InterPro" id="IPR050950">
    <property type="entry name" value="HTH-type_LysR_regulators"/>
</dbReference>
<evidence type="ECO:0000313" key="7">
    <source>
        <dbReference type="Proteomes" id="UP000201613"/>
    </source>
</evidence>
<evidence type="ECO:0000256" key="3">
    <source>
        <dbReference type="ARBA" id="ARBA00023125"/>
    </source>
</evidence>
<dbReference type="Proteomes" id="UP000201613">
    <property type="component" value="Unassembled WGS sequence"/>
</dbReference>